<dbReference type="PRINTS" id="PR00445">
    <property type="entry name" value="HUPFHYPC"/>
</dbReference>
<dbReference type="GO" id="GO:1902670">
    <property type="term" value="F:carbon dioxide binding"/>
    <property type="evidence" value="ECO:0007669"/>
    <property type="project" value="TreeGrafter"/>
</dbReference>
<dbReference type="Pfam" id="PF01455">
    <property type="entry name" value="HupF_HypC"/>
    <property type="match status" value="1"/>
</dbReference>
<dbReference type="EMBL" id="CP036266">
    <property type="protein sequence ID" value="QDT22202.1"/>
    <property type="molecule type" value="Genomic_DNA"/>
</dbReference>
<dbReference type="InterPro" id="IPR019812">
    <property type="entry name" value="Hydgase_assmbl_chp_CS"/>
</dbReference>
<dbReference type="OrthoDB" id="9806017at2"/>
<reference evidence="3 4" key="1">
    <citation type="submission" date="2019-02" db="EMBL/GenBank/DDBJ databases">
        <title>Deep-cultivation of Planctomycetes and their phenomic and genomic characterization uncovers novel biology.</title>
        <authorList>
            <person name="Wiegand S."/>
            <person name="Jogler M."/>
            <person name="Boedeker C."/>
            <person name="Pinto D."/>
            <person name="Vollmers J."/>
            <person name="Rivas-Marin E."/>
            <person name="Kohn T."/>
            <person name="Peeters S.H."/>
            <person name="Heuer A."/>
            <person name="Rast P."/>
            <person name="Oberbeckmann S."/>
            <person name="Bunk B."/>
            <person name="Jeske O."/>
            <person name="Meyerdierks A."/>
            <person name="Storesund J.E."/>
            <person name="Kallscheuer N."/>
            <person name="Luecker S."/>
            <person name="Lage O.M."/>
            <person name="Pohl T."/>
            <person name="Merkel B.J."/>
            <person name="Hornburger P."/>
            <person name="Mueller R.-W."/>
            <person name="Bruemmer F."/>
            <person name="Labrenz M."/>
            <person name="Spormann A.M."/>
            <person name="Op den Camp H."/>
            <person name="Overmann J."/>
            <person name="Amann R."/>
            <person name="Jetten M.S.M."/>
            <person name="Mascher T."/>
            <person name="Medema M.H."/>
            <person name="Devos D.P."/>
            <person name="Kaster A.-K."/>
            <person name="Ovreas L."/>
            <person name="Rohde M."/>
            <person name="Galperin M.Y."/>
            <person name="Jogler C."/>
        </authorList>
    </citation>
    <scope>NUCLEOTIDE SEQUENCE [LARGE SCALE GENOMIC DNA]</scope>
    <source>
        <strain evidence="3 4">HG66A1</strain>
    </source>
</reference>
<dbReference type="NCBIfam" id="TIGR00074">
    <property type="entry name" value="hypC_hupF"/>
    <property type="match status" value="1"/>
</dbReference>
<name>A0A517PS48_9PLAN</name>
<keyword evidence="4" id="KW-1185">Reference proteome</keyword>
<feature type="compositionally biased region" description="Acidic residues" evidence="2">
    <location>
        <begin position="74"/>
        <end position="91"/>
    </location>
</feature>
<sequence>MCLGIPGKIVRWLERDGVFAQAEVEFDGVRRVVHMACVTEAEEGDFVIVHAGIAISRVDPEEAEQIFKTLAAMGDDEGWQGSESDDTGYES</sequence>
<evidence type="ECO:0000313" key="4">
    <source>
        <dbReference type="Proteomes" id="UP000320421"/>
    </source>
</evidence>
<dbReference type="RefSeq" id="WP_145187691.1">
    <property type="nucleotide sequence ID" value="NZ_CP036266.1"/>
</dbReference>
<dbReference type="Gene3D" id="2.30.30.140">
    <property type="match status" value="1"/>
</dbReference>
<comment type="similarity">
    <text evidence="1">Belongs to the HupF/HypC family.</text>
</comment>
<evidence type="ECO:0000313" key="3">
    <source>
        <dbReference type="EMBL" id="QDT22202.1"/>
    </source>
</evidence>
<dbReference type="GO" id="GO:0005506">
    <property type="term" value="F:iron ion binding"/>
    <property type="evidence" value="ECO:0007669"/>
    <property type="project" value="TreeGrafter"/>
</dbReference>
<dbReference type="InterPro" id="IPR001109">
    <property type="entry name" value="Hydrogenase_HupF/HypC"/>
</dbReference>
<organism evidence="3 4">
    <name type="scientific">Gimesia chilikensis</name>
    <dbReference type="NCBI Taxonomy" id="2605989"/>
    <lineage>
        <taxon>Bacteria</taxon>
        <taxon>Pseudomonadati</taxon>
        <taxon>Planctomycetota</taxon>
        <taxon>Planctomycetia</taxon>
        <taxon>Planctomycetales</taxon>
        <taxon>Planctomycetaceae</taxon>
        <taxon>Gimesia</taxon>
    </lineage>
</organism>
<dbReference type="PANTHER" id="PTHR35177">
    <property type="entry name" value="HYDROGENASE MATURATION FACTOR HYBG"/>
    <property type="match status" value="1"/>
</dbReference>
<proteinExistence type="inferred from homology"/>
<dbReference type="AlphaFoldDB" id="A0A517PS48"/>
<dbReference type="GO" id="GO:0051604">
    <property type="term" value="P:protein maturation"/>
    <property type="evidence" value="ECO:0007669"/>
    <property type="project" value="TreeGrafter"/>
</dbReference>
<evidence type="ECO:0000256" key="1">
    <source>
        <dbReference type="ARBA" id="ARBA00006018"/>
    </source>
</evidence>
<dbReference type="Proteomes" id="UP000320421">
    <property type="component" value="Chromosome"/>
</dbReference>
<gene>
    <name evidence="3" type="ORF">HG66A1_40090</name>
</gene>
<accession>A0A517PS48</accession>
<protein>
    <submittedName>
        <fullName evidence="3">Hydrogenase 2 accessory protein HypG</fullName>
    </submittedName>
</protein>
<evidence type="ECO:0000256" key="2">
    <source>
        <dbReference type="SAM" id="MobiDB-lite"/>
    </source>
</evidence>
<dbReference type="PROSITE" id="PS01097">
    <property type="entry name" value="HUPF_HYPC"/>
    <property type="match status" value="1"/>
</dbReference>
<dbReference type="SUPFAM" id="SSF159127">
    <property type="entry name" value="HupF/HypC-like"/>
    <property type="match status" value="1"/>
</dbReference>
<feature type="region of interest" description="Disordered" evidence="2">
    <location>
        <begin position="72"/>
        <end position="91"/>
    </location>
</feature>
<dbReference type="PANTHER" id="PTHR35177:SF2">
    <property type="entry name" value="HYDROGENASE MATURATION FACTOR HYBG"/>
    <property type="match status" value="1"/>
</dbReference>